<dbReference type="Gene3D" id="3.80.10.10">
    <property type="entry name" value="Ribonuclease Inhibitor"/>
    <property type="match status" value="1"/>
</dbReference>
<keyword evidence="4" id="KW-1185">Reference proteome</keyword>
<accession>A0A0D9XVG2</accession>
<dbReference type="Gramene" id="LPERR11G19600.1">
    <property type="protein sequence ID" value="LPERR11G19600.1"/>
    <property type="gene ID" value="LPERR11G19600"/>
</dbReference>
<evidence type="ECO:0000259" key="2">
    <source>
        <dbReference type="Pfam" id="PF23598"/>
    </source>
</evidence>
<dbReference type="InterPro" id="IPR055414">
    <property type="entry name" value="LRR_R13L4/SHOC2-like"/>
</dbReference>
<dbReference type="EnsemblPlants" id="LPERR11G19600.1">
    <property type="protein sequence ID" value="LPERR11G19600.1"/>
    <property type="gene ID" value="LPERR11G19600"/>
</dbReference>
<sequence>MKALRVLTGIEIDGESTAVAGLHQMTALRKLAIYKLSVKKDGDTFKELFSSIEYFGSCGLQTLIINDEDSGFINSLDEMKSPPRYLVALDLTGKLRKLPGWITKMNNLIKLTISITVLQTKTFEILSSLSSLFSLTFSLRAGQLDQDIVEFFEEHGGFKSLKLLRFFAPLVPRLSFSDNAMTALEMIDMRFENFEGLFGIDTLKSLQEVHLCVNGRGDKITKFLVDDLKNNEPKVIVDQVIAA</sequence>
<evidence type="ECO:0000313" key="3">
    <source>
        <dbReference type="EnsemblPlants" id="LPERR11G19600.1"/>
    </source>
</evidence>
<dbReference type="eggNOG" id="KOG4658">
    <property type="taxonomic scope" value="Eukaryota"/>
</dbReference>
<dbReference type="Pfam" id="PF23598">
    <property type="entry name" value="LRR_14"/>
    <property type="match status" value="1"/>
</dbReference>
<reference evidence="4" key="2">
    <citation type="submission" date="2013-12" db="EMBL/GenBank/DDBJ databases">
        <authorList>
            <person name="Yu Y."/>
            <person name="Lee S."/>
            <person name="de Baynast K."/>
            <person name="Wissotski M."/>
            <person name="Liu L."/>
            <person name="Talag J."/>
            <person name="Goicoechea J."/>
            <person name="Angelova A."/>
            <person name="Jetty R."/>
            <person name="Kudrna D."/>
            <person name="Golser W."/>
            <person name="Rivera L."/>
            <person name="Zhang J."/>
            <person name="Wing R."/>
        </authorList>
    </citation>
    <scope>NUCLEOTIDE SEQUENCE</scope>
</reference>
<dbReference type="AlphaFoldDB" id="A0A0D9XVG2"/>
<proteinExistence type="predicted"/>
<dbReference type="Proteomes" id="UP000032180">
    <property type="component" value="Chromosome 11"/>
</dbReference>
<reference evidence="3" key="3">
    <citation type="submission" date="2015-04" db="UniProtKB">
        <authorList>
            <consortium name="EnsemblPlants"/>
        </authorList>
    </citation>
    <scope>IDENTIFICATION</scope>
</reference>
<protein>
    <recommendedName>
        <fullName evidence="2">Disease resistance R13L4/SHOC-2-like LRR domain-containing protein</fullName>
    </recommendedName>
</protein>
<evidence type="ECO:0000313" key="4">
    <source>
        <dbReference type="Proteomes" id="UP000032180"/>
    </source>
</evidence>
<dbReference type="STRING" id="77586.A0A0D9XVG2"/>
<name>A0A0D9XVG2_9ORYZ</name>
<dbReference type="InterPro" id="IPR032675">
    <property type="entry name" value="LRR_dom_sf"/>
</dbReference>
<dbReference type="HOGENOM" id="CLU_1071140_0_0_1"/>
<keyword evidence="1" id="KW-0677">Repeat</keyword>
<dbReference type="SUPFAM" id="SSF52058">
    <property type="entry name" value="L domain-like"/>
    <property type="match status" value="1"/>
</dbReference>
<reference evidence="3 4" key="1">
    <citation type="submission" date="2012-08" db="EMBL/GenBank/DDBJ databases">
        <title>Oryza genome evolution.</title>
        <authorList>
            <person name="Wing R.A."/>
        </authorList>
    </citation>
    <scope>NUCLEOTIDE SEQUENCE</scope>
</reference>
<evidence type="ECO:0000256" key="1">
    <source>
        <dbReference type="ARBA" id="ARBA00022737"/>
    </source>
</evidence>
<organism evidence="3 4">
    <name type="scientific">Leersia perrieri</name>
    <dbReference type="NCBI Taxonomy" id="77586"/>
    <lineage>
        <taxon>Eukaryota</taxon>
        <taxon>Viridiplantae</taxon>
        <taxon>Streptophyta</taxon>
        <taxon>Embryophyta</taxon>
        <taxon>Tracheophyta</taxon>
        <taxon>Spermatophyta</taxon>
        <taxon>Magnoliopsida</taxon>
        <taxon>Liliopsida</taxon>
        <taxon>Poales</taxon>
        <taxon>Poaceae</taxon>
        <taxon>BOP clade</taxon>
        <taxon>Oryzoideae</taxon>
        <taxon>Oryzeae</taxon>
        <taxon>Oryzinae</taxon>
        <taxon>Leersia</taxon>
    </lineage>
</organism>
<feature type="domain" description="Disease resistance R13L4/SHOC-2-like LRR" evidence="2">
    <location>
        <begin position="1"/>
        <end position="219"/>
    </location>
</feature>